<evidence type="ECO:0000313" key="3">
    <source>
        <dbReference type="Proteomes" id="UP000253314"/>
    </source>
</evidence>
<reference evidence="2 3" key="1">
    <citation type="submission" date="2018-07" db="EMBL/GenBank/DDBJ databases">
        <title>Lottiidibacillus patelloidae gen. nov., sp. nov., isolated from the intestinal tract of a marine limpet and the reclassification of B. taeanensis BH030017T, B. algicola KMM 3737T and B. hwajinpoensis SW-72T as genus Lottiidibacillus.</title>
        <authorList>
            <person name="Liu R."/>
            <person name="Huang Z."/>
        </authorList>
    </citation>
    <scope>NUCLEOTIDE SEQUENCE [LARGE SCALE GENOMIC DNA]</scope>
    <source>
        <strain evidence="2 3">BH030017</strain>
    </source>
</reference>
<dbReference type="RefSeq" id="WP_113808388.1">
    <property type="nucleotide sequence ID" value="NZ_QOCW01000038.1"/>
</dbReference>
<keyword evidence="3" id="KW-1185">Reference proteome</keyword>
<evidence type="ECO:0000259" key="1">
    <source>
        <dbReference type="Pfam" id="PF20376"/>
    </source>
</evidence>
<sequence length="291" mass="32599">MNKQEILDSFFKGRVGVLATMHHKEKVIAPILEKELGIEVIVPENFNTDRFGTFTREIDRAGNQLEAAKRKAEHAMSVTGKTLAFASEGSFGPHPLFSFVPFNREIIVLVDKKHHLEIIGESQTTDTNYAQKTIKTFQEAYEFCKEAGFPEHAVIIKVNESTKDLSEIVKGITTKEKLSEAVKKMLQKSQNGEVFIETDMRALYNPTRMKNIEKAAHDLIEKINNVCPSCFVPGFELTERKPGLLCGGCGFPTSLIRADVYMCKKCGETEEKLYPQGKKTADPSQCGFCNP</sequence>
<feature type="domain" description="DUF6671" evidence="1">
    <location>
        <begin position="71"/>
        <end position="291"/>
    </location>
</feature>
<accession>A0A366XPH2</accession>
<dbReference type="InterPro" id="IPR046612">
    <property type="entry name" value="DUF6671"/>
</dbReference>
<protein>
    <recommendedName>
        <fullName evidence="1">DUF6671 domain-containing protein</fullName>
    </recommendedName>
</protein>
<dbReference type="AlphaFoldDB" id="A0A366XPH2"/>
<dbReference type="EMBL" id="QOCW01000038">
    <property type="protein sequence ID" value="RBW67418.1"/>
    <property type="molecule type" value="Genomic_DNA"/>
</dbReference>
<comment type="caution">
    <text evidence="2">The sequence shown here is derived from an EMBL/GenBank/DDBJ whole genome shotgun (WGS) entry which is preliminary data.</text>
</comment>
<evidence type="ECO:0000313" key="2">
    <source>
        <dbReference type="EMBL" id="RBW67418.1"/>
    </source>
</evidence>
<organism evidence="2 3">
    <name type="scientific">Bacillus taeanensis</name>
    <dbReference type="NCBI Taxonomy" id="273032"/>
    <lineage>
        <taxon>Bacteria</taxon>
        <taxon>Bacillati</taxon>
        <taxon>Bacillota</taxon>
        <taxon>Bacilli</taxon>
        <taxon>Bacillales</taxon>
        <taxon>Bacillaceae</taxon>
        <taxon>Bacillus</taxon>
    </lineage>
</organism>
<gene>
    <name evidence="2" type="ORF">DS031_22390</name>
</gene>
<proteinExistence type="predicted"/>
<dbReference type="OrthoDB" id="9793837at2"/>
<name>A0A366XPH2_9BACI</name>
<dbReference type="Proteomes" id="UP000253314">
    <property type="component" value="Unassembled WGS sequence"/>
</dbReference>
<dbReference type="Pfam" id="PF20376">
    <property type="entry name" value="DUF6671"/>
    <property type="match status" value="1"/>
</dbReference>